<dbReference type="Proteomes" id="UP000235371">
    <property type="component" value="Unassembled WGS sequence"/>
</dbReference>
<dbReference type="AlphaFoldDB" id="A0A2J6SXT2"/>
<dbReference type="InParanoid" id="A0A2J6SXT2"/>
<dbReference type="OrthoDB" id="3599656at2759"/>
<organism evidence="3 4">
    <name type="scientific">Hyaloscypha bicolor E</name>
    <dbReference type="NCBI Taxonomy" id="1095630"/>
    <lineage>
        <taxon>Eukaryota</taxon>
        <taxon>Fungi</taxon>
        <taxon>Dikarya</taxon>
        <taxon>Ascomycota</taxon>
        <taxon>Pezizomycotina</taxon>
        <taxon>Leotiomycetes</taxon>
        <taxon>Helotiales</taxon>
        <taxon>Hyaloscyphaceae</taxon>
        <taxon>Hyaloscypha</taxon>
        <taxon>Hyaloscypha bicolor</taxon>
    </lineage>
</organism>
<dbReference type="EMBL" id="KZ613854">
    <property type="protein sequence ID" value="PMD55588.1"/>
    <property type="molecule type" value="Genomic_DNA"/>
</dbReference>
<dbReference type="GeneID" id="36589033"/>
<feature type="compositionally biased region" description="Low complexity" evidence="1">
    <location>
        <begin position="194"/>
        <end position="207"/>
    </location>
</feature>
<feature type="region of interest" description="Disordered" evidence="1">
    <location>
        <begin position="30"/>
        <end position="59"/>
    </location>
</feature>
<feature type="chain" id="PRO_5014435749" description="Lytic polysaccharide monooxygenase" evidence="2">
    <location>
        <begin position="27"/>
        <end position="259"/>
    </location>
</feature>
<feature type="compositionally biased region" description="Low complexity" evidence="1">
    <location>
        <begin position="225"/>
        <end position="235"/>
    </location>
</feature>
<gene>
    <name evidence="3" type="ORF">K444DRAFT_616628</name>
</gene>
<reference evidence="3 4" key="1">
    <citation type="submission" date="2016-04" db="EMBL/GenBank/DDBJ databases">
        <title>A degradative enzymes factory behind the ericoid mycorrhizal symbiosis.</title>
        <authorList>
            <consortium name="DOE Joint Genome Institute"/>
            <person name="Martino E."/>
            <person name="Morin E."/>
            <person name="Grelet G."/>
            <person name="Kuo A."/>
            <person name="Kohler A."/>
            <person name="Daghino S."/>
            <person name="Barry K."/>
            <person name="Choi C."/>
            <person name="Cichocki N."/>
            <person name="Clum A."/>
            <person name="Copeland A."/>
            <person name="Hainaut M."/>
            <person name="Haridas S."/>
            <person name="Labutti K."/>
            <person name="Lindquist E."/>
            <person name="Lipzen A."/>
            <person name="Khouja H.-R."/>
            <person name="Murat C."/>
            <person name="Ohm R."/>
            <person name="Olson A."/>
            <person name="Spatafora J."/>
            <person name="Veneault-Fourrey C."/>
            <person name="Henrissat B."/>
            <person name="Grigoriev I."/>
            <person name="Martin F."/>
            <person name="Perotto S."/>
        </authorList>
    </citation>
    <scope>NUCLEOTIDE SEQUENCE [LARGE SCALE GENOMIC DNA]</scope>
    <source>
        <strain evidence="3 4">E</strain>
    </source>
</reference>
<sequence>MSSILSIIQIALTLVPLLLCTRATAAATQSASTPSPTISTSTSSSSASGSQATGSSSVLHPTQGETIVYGSQYTIQWTPPAIPGSISIELWDDDEWSWASTFNTGDYNITEPGSLVGCDGWIVNSQCGKIARSVPNNGSYVWNISSPIIGYQTLSGKFTYHMAIYIQQSDYFALPSKNSSWHVRSGTFILAPTSSSSTSSSASSSGSNTFLPSTTLRSSSATRVGSGPTATSSAGAGARTAMDQLGWGVLGLIGVLAIW</sequence>
<feature type="compositionally biased region" description="Low complexity" evidence="1">
    <location>
        <begin position="30"/>
        <end position="57"/>
    </location>
</feature>
<proteinExistence type="predicted"/>
<protein>
    <recommendedName>
        <fullName evidence="5">Lytic polysaccharide monooxygenase</fullName>
    </recommendedName>
</protein>
<evidence type="ECO:0000256" key="1">
    <source>
        <dbReference type="SAM" id="MobiDB-lite"/>
    </source>
</evidence>
<dbReference type="RefSeq" id="XP_024732492.1">
    <property type="nucleotide sequence ID" value="XM_024880956.1"/>
</dbReference>
<evidence type="ECO:0008006" key="5">
    <source>
        <dbReference type="Google" id="ProtNLM"/>
    </source>
</evidence>
<name>A0A2J6SXT2_9HELO</name>
<accession>A0A2J6SXT2</accession>
<feature type="compositionally biased region" description="Polar residues" evidence="1">
    <location>
        <begin position="208"/>
        <end position="223"/>
    </location>
</feature>
<evidence type="ECO:0000313" key="3">
    <source>
        <dbReference type="EMBL" id="PMD55588.1"/>
    </source>
</evidence>
<evidence type="ECO:0000256" key="2">
    <source>
        <dbReference type="SAM" id="SignalP"/>
    </source>
</evidence>
<evidence type="ECO:0000313" key="4">
    <source>
        <dbReference type="Proteomes" id="UP000235371"/>
    </source>
</evidence>
<feature type="signal peptide" evidence="2">
    <location>
        <begin position="1"/>
        <end position="26"/>
    </location>
</feature>
<keyword evidence="2" id="KW-0732">Signal</keyword>
<keyword evidence="4" id="KW-1185">Reference proteome</keyword>
<feature type="region of interest" description="Disordered" evidence="1">
    <location>
        <begin position="194"/>
        <end position="235"/>
    </location>
</feature>